<keyword evidence="4 6" id="KW-1133">Transmembrane helix</keyword>
<reference evidence="8 9" key="1">
    <citation type="submission" date="2014-07" db="EMBL/GenBank/DDBJ databases">
        <title>Whole Genome Sequence of the Amycolatopsis methanolica 239.</title>
        <authorList>
            <person name="Tang B."/>
        </authorList>
    </citation>
    <scope>NUCLEOTIDE SEQUENCE [LARGE SCALE GENOMIC DNA]</scope>
    <source>
        <strain evidence="8 9">239</strain>
    </source>
</reference>
<dbReference type="STRING" id="1068978.AMETH_4686"/>
<name>A0A076MV72_AMYME</name>
<dbReference type="Gene3D" id="1.20.1250.20">
    <property type="entry name" value="MFS general substrate transporter like domains"/>
    <property type="match status" value="2"/>
</dbReference>
<comment type="subcellular location">
    <subcellularLocation>
        <location evidence="1">Cell membrane</location>
        <topology evidence="1">Multi-pass membrane protein</topology>
    </subcellularLocation>
</comment>
<organism evidence="8 9">
    <name type="scientific">Amycolatopsis methanolica 239</name>
    <dbReference type="NCBI Taxonomy" id="1068978"/>
    <lineage>
        <taxon>Bacteria</taxon>
        <taxon>Bacillati</taxon>
        <taxon>Actinomycetota</taxon>
        <taxon>Actinomycetes</taxon>
        <taxon>Pseudonocardiales</taxon>
        <taxon>Pseudonocardiaceae</taxon>
        <taxon>Amycolatopsis</taxon>
        <taxon>Amycolatopsis methanolica group</taxon>
    </lineage>
</organism>
<dbReference type="PATRIC" id="fig|1068978.7.peg.5038"/>
<evidence type="ECO:0000313" key="9">
    <source>
        <dbReference type="Proteomes" id="UP000062973"/>
    </source>
</evidence>
<feature type="domain" description="Major facilitator superfamily (MFS) profile" evidence="7">
    <location>
        <begin position="23"/>
        <end position="435"/>
    </location>
</feature>
<feature type="transmembrane region" description="Helical" evidence="6">
    <location>
        <begin position="371"/>
        <end position="391"/>
    </location>
</feature>
<sequence>MTAHHDFETAERTRLRKKVLWRISPFVGLMYLVNYLDRTNLSFAAPAGMKTDLGLTAAGFGLASGVFFLGYLLLEVPSNLALHRVGARRWLARILVSWGVVASVMAFVPNAPWLYALRLLLGMAEAGFVPGVLLYLTYWFPKKDRVRAMSLFLVAIPLTSVIGAPVASALIQYGHDLIPGLSGWRFMILMTGVPAVVLGLICWFYLTDKPADAKWLTSHEKQILIAELEREQEAGDRSHKVRDALLQPKVWLLGLIYFGVLYGMYSIGFFLPTIIADFREQYGVRFSTLQVGLLTMIPYGVAALGMILWARHSDAKNEVVRHVAIPAAVGGLGIVAAMYAGGPVLAMVGITIGTTGILASMSPFWGMPTRLLTGAAAAGGIALVNSLGNASGFVGPYLTGWLSDLTGSQRGGMWIVLVFLFLSAIISILMFRSRFDERANAKDTAAVEETVN</sequence>
<feature type="transmembrane region" description="Helical" evidence="6">
    <location>
        <begin position="148"/>
        <end position="171"/>
    </location>
</feature>
<dbReference type="CDD" id="cd17319">
    <property type="entry name" value="MFS_ExuT_GudP_like"/>
    <property type="match status" value="1"/>
</dbReference>
<feature type="transmembrane region" description="Helical" evidence="6">
    <location>
        <begin position="19"/>
        <end position="36"/>
    </location>
</feature>
<feature type="transmembrane region" description="Helical" evidence="6">
    <location>
        <begin position="90"/>
        <end position="109"/>
    </location>
</feature>
<feature type="transmembrane region" description="Helical" evidence="6">
    <location>
        <begin position="250"/>
        <end position="271"/>
    </location>
</feature>
<feature type="transmembrane region" description="Helical" evidence="6">
    <location>
        <begin position="183"/>
        <end position="206"/>
    </location>
</feature>
<dbReference type="GO" id="GO:0005886">
    <property type="term" value="C:plasma membrane"/>
    <property type="evidence" value="ECO:0007669"/>
    <property type="project" value="UniProtKB-SubCell"/>
</dbReference>
<dbReference type="eggNOG" id="COG2271">
    <property type="taxonomic scope" value="Bacteria"/>
</dbReference>
<dbReference type="Pfam" id="PF07690">
    <property type="entry name" value="MFS_1"/>
    <property type="match status" value="1"/>
</dbReference>
<keyword evidence="3 6" id="KW-0812">Transmembrane</keyword>
<feature type="transmembrane region" description="Helical" evidence="6">
    <location>
        <begin position="56"/>
        <end position="74"/>
    </location>
</feature>
<dbReference type="InterPro" id="IPR020846">
    <property type="entry name" value="MFS_dom"/>
</dbReference>
<dbReference type="PANTHER" id="PTHR43791:SF36">
    <property type="entry name" value="TRANSPORTER, PUTATIVE (AFU_ORTHOLOGUE AFUA_6G08340)-RELATED"/>
    <property type="match status" value="1"/>
</dbReference>
<dbReference type="InterPro" id="IPR011701">
    <property type="entry name" value="MFS"/>
</dbReference>
<dbReference type="EMBL" id="CP009110">
    <property type="protein sequence ID" value="AIJ24778.1"/>
    <property type="molecule type" value="Genomic_DNA"/>
</dbReference>
<dbReference type="SUPFAM" id="SSF103473">
    <property type="entry name" value="MFS general substrate transporter"/>
    <property type="match status" value="1"/>
</dbReference>
<accession>A0A076MV72</accession>
<proteinExistence type="predicted"/>
<keyword evidence="5 6" id="KW-0472">Membrane</keyword>
<evidence type="ECO:0000256" key="5">
    <source>
        <dbReference type="ARBA" id="ARBA00023136"/>
    </source>
</evidence>
<dbReference type="AlphaFoldDB" id="A0A076MV72"/>
<gene>
    <name evidence="8" type="primary">yfaV</name>
    <name evidence="8" type="ORF">AMETH_4686</name>
</gene>
<dbReference type="HOGENOM" id="CLU_001265_0_0_11"/>
<evidence type="ECO:0000259" key="7">
    <source>
        <dbReference type="PROSITE" id="PS50850"/>
    </source>
</evidence>
<evidence type="ECO:0000256" key="2">
    <source>
        <dbReference type="ARBA" id="ARBA00022448"/>
    </source>
</evidence>
<keyword evidence="2" id="KW-0813">Transport</keyword>
<dbReference type="OrthoDB" id="9773957at2"/>
<dbReference type="RefSeq" id="WP_017983609.1">
    <property type="nucleotide sequence ID" value="NZ_AQUL01000001.1"/>
</dbReference>
<dbReference type="GO" id="GO:0022857">
    <property type="term" value="F:transmembrane transporter activity"/>
    <property type="evidence" value="ECO:0007669"/>
    <property type="project" value="InterPro"/>
</dbReference>
<dbReference type="FunFam" id="1.20.1250.20:FF:000018">
    <property type="entry name" value="MFS transporter permease"/>
    <property type="match status" value="1"/>
</dbReference>
<feature type="transmembrane region" description="Helical" evidence="6">
    <location>
        <begin position="322"/>
        <end position="340"/>
    </location>
</feature>
<keyword evidence="9" id="KW-1185">Reference proteome</keyword>
<dbReference type="Proteomes" id="UP000062973">
    <property type="component" value="Chromosome"/>
</dbReference>
<evidence type="ECO:0000256" key="6">
    <source>
        <dbReference type="SAM" id="Phobius"/>
    </source>
</evidence>
<evidence type="ECO:0000256" key="4">
    <source>
        <dbReference type="ARBA" id="ARBA00022989"/>
    </source>
</evidence>
<feature type="transmembrane region" description="Helical" evidence="6">
    <location>
        <begin position="346"/>
        <end position="364"/>
    </location>
</feature>
<evidence type="ECO:0000256" key="1">
    <source>
        <dbReference type="ARBA" id="ARBA00004651"/>
    </source>
</evidence>
<dbReference type="PROSITE" id="PS50850">
    <property type="entry name" value="MFS"/>
    <property type="match status" value="1"/>
</dbReference>
<dbReference type="KEGG" id="amq:AMETH_4686"/>
<feature type="transmembrane region" description="Helical" evidence="6">
    <location>
        <begin position="115"/>
        <end position="136"/>
    </location>
</feature>
<protein>
    <submittedName>
        <fullName evidence="8">MFS superfamily tartrate symporter</fullName>
    </submittedName>
</protein>
<evidence type="ECO:0000313" key="8">
    <source>
        <dbReference type="EMBL" id="AIJ24778.1"/>
    </source>
</evidence>
<dbReference type="PANTHER" id="PTHR43791">
    <property type="entry name" value="PERMEASE-RELATED"/>
    <property type="match status" value="1"/>
</dbReference>
<evidence type="ECO:0000256" key="3">
    <source>
        <dbReference type="ARBA" id="ARBA00022692"/>
    </source>
</evidence>
<dbReference type="InterPro" id="IPR036259">
    <property type="entry name" value="MFS_trans_sf"/>
</dbReference>
<feature type="transmembrane region" description="Helical" evidence="6">
    <location>
        <begin position="411"/>
        <end position="431"/>
    </location>
</feature>
<feature type="transmembrane region" description="Helical" evidence="6">
    <location>
        <begin position="291"/>
        <end position="310"/>
    </location>
</feature>